<evidence type="ECO:0000256" key="4">
    <source>
        <dbReference type="ARBA" id="ARBA00023002"/>
    </source>
</evidence>
<evidence type="ECO:0000313" key="8">
    <source>
        <dbReference type="EMBL" id="PMD62359.1"/>
    </source>
</evidence>
<evidence type="ECO:0000259" key="7">
    <source>
        <dbReference type="Pfam" id="PF01494"/>
    </source>
</evidence>
<evidence type="ECO:0000256" key="5">
    <source>
        <dbReference type="ARBA" id="ARBA00023033"/>
    </source>
</evidence>
<name>A0A2J6TH49_9HELO</name>
<evidence type="ECO:0000256" key="2">
    <source>
        <dbReference type="ARBA" id="ARBA00022630"/>
    </source>
</evidence>
<keyword evidence="6" id="KW-1133">Transmembrane helix</keyword>
<dbReference type="InterPro" id="IPR036188">
    <property type="entry name" value="FAD/NAD-bd_sf"/>
</dbReference>
<reference evidence="8 9" key="1">
    <citation type="submission" date="2016-04" db="EMBL/GenBank/DDBJ databases">
        <title>A degradative enzymes factory behind the ericoid mycorrhizal symbiosis.</title>
        <authorList>
            <consortium name="DOE Joint Genome Institute"/>
            <person name="Martino E."/>
            <person name="Morin E."/>
            <person name="Grelet G."/>
            <person name="Kuo A."/>
            <person name="Kohler A."/>
            <person name="Daghino S."/>
            <person name="Barry K."/>
            <person name="Choi C."/>
            <person name="Cichocki N."/>
            <person name="Clum A."/>
            <person name="Copeland A."/>
            <person name="Hainaut M."/>
            <person name="Haridas S."/>
            <person name="Labutti K."/>
            <person name="Lindquist E."/>
            <person name="Lipzen A."/>
            <person name="Khouja H.-R."/>
            <person name="Murat C."/>
            <person name="Ohm R."/>
            <person name="Olson A."/>
            <person name="Spatafora J."/>
            <person name="Veneault-Fourrey C."/>
            <person name="Henrissat B."/>
            <person name="Grigoriev I."/>
            <person name="Martin F."/>
            <person name="Perotto S."/>
        </authorList>
    </citation>
    <scope>NUCLEOTIDE SEQUENCE [LARGE SCALE GENOMIC DNA]</scope>
    <source>
        <strain evidence="8 9">E</strain>
    </source>
</reference>
<keyword evidence="9" id="KW-1185">Reference proteome</keyword>
<keyword evidence="3" id="KW-0274">FAD</keyword>
<dbReference type="Pfam" id="PF01494">
    <property type="entry name" value="FAD_binding_3"/>
    <property type="match status" value="1"/>
</dbReference>
<proteinExistence type="inferred from homology"/>
<evidence type="ECO:0000256" key="1">
    <source>
        <dbReference type="ARBA" id="ARBA00007992"/>
    </source>
</evidence>
<evidence type="ECO:0000313" key="9">
    <source>
        <dbReference type="Proteomes" id="UP000235371"/>
    </source>
</evidence>
<comment type="similarity">
    <text evidence="1">Belongs to the paxM FAD-dependent monooxygenase family.</text>
</comment>
<dbReference type="SUPFAM" id="SSF51905">
    <property type="entry name" value="FAD/NAD(P)-binding domain"/>
    <property type="match status" value="1"/>
</dbReference>
<dbReference type="STRING" id="1095630.A0A2J6TH49"/>
<sequence length="486" mass="53576">MAEPPPKKTTIAIIGAGIAGPFFALTILSHPLLSQLYKPVIYERLPEEREAGGAAVALTSNALSPLYELGLKDALNAISCETQRILISRSFPSSPSPQSQEQDRPAPQLNQILHPNWHSDLSTCLRVVERAALQSLLLDRVRELGGEVVWERSLRWVERVDDGEGVKMLFQGGIEERAGLVIGADGGWSFVRRLIVASKATPTKSWSPAFAGADAIYGVSRRMERSGDRVGEGEEQMEGDTHWVFLNGGMGSTWALREGKVFWTLTFFTKTPPERKSAAATRRGEGEGESNLYGASVSLGGYSLEETQKVLEKYENAWHPTAGTFGNLLRNSERIVRTPLYSRAWEAEEIVGENMVLIGDASRLMLPTSGQGACFAIEDATVLANALLNNPPSSQTGELDFSAAISAYTSARIPRSKSMTKQSYWTGVVMSWVDTWWLRWFVDLSTTWLPSGDPKLSKEKPKDPMGWIYDQRYKVELRGEDGSSDG</sequence>
<dbReference type="PRINTS" id="PR00420">
    <property type="entry name" value="RNGMNOXGNASE"/>
</dbReference>
<dbReference type="InterPro" id="IPR050493">
    <property type="entry name" value="FAD-dep_Monooxygenase_BioMet"/>
</dbReference>
<keyword evidence="6" id="KW-0812">Transmembrane</keyword>
<dbReference type="InterPro" id="IPR002938">
    <property type="entry name" value="FAD-bd"/>
</dbReference>
<keyword evidence="6" id="KW-0472">Membrane</keyword>
<dbReference type="RefSeq" id="XP_024739263.1">
    <property type="nucleotide sequence ID" value="XM_024874378.1"/>
</dbReference>
<gene>
    <name evidence="8" type="ORF">K444DRAFT_524766</name>
</gene>
<keyword evidence="4" id="KW-0560">Oxidoreductase</keyword>
<dbReference type="InParanoid" id="A0A2J6TH49"/>
<feature type="transmembrane region" description="Helical" evidence="6">
    <location>
        <begin position="12"/>
        <end position="33"/>
    </location>
</feature>
<feature type="domain" description="FAD-binding" evidence="7">
    <location>
        <begin position="347"/>
        <end position="390"/>
    </location>
</feature>
<dbReference type="PANTHER" id="PTHR13789:SF309">
    <property type="entry name" value="PUTATIVE (AFU_ORTHOLOGUE AFUA_6G14510)-RELATED"/>
    <property type="match status" value="1"/>
</dbReference>
<protein>
    <submittedName>
        <fullName evidence="8">FAD/NAD(P)-binding domain-containing protein</fullName>
    </submittedName>
</protein>
<dbReference type="GO" id="GO:0071949">
    <property type="term" value="F:FAD binding"/>
    <property type="evidence" value="ECO:0007669"/>
    <property type="project" value="InterPro"/>
</dbReference>
<organism evidence="8 9">
    <name type="scientific">Hyaloscypha bicolor E</name>
    <dbReference type="NCBI Taxonomy" id="1095630"/>
    <lineage>
        <taxon>Eukaryota</taxon>
        <taxon>Fungi</taxon>
        <taxon>Dikarya</taxon>
        <taxon>Ascomycota</taxon>
        <taxon>Pezizomycotina</taxon>
        <taxon>Leotiomycetes</taxon>
        <taxon>Helotiales</taxon>
        <taxon>Hyaloscyphaceae</taxon>
        <taxon>Hyaloscypha</taxon>
        <taxon>Hyaloscypha bicolor</taxon>
    </lineage>
</organism>
<accession>A0A2J6TH49</accession>
<dbReference type="Gene3D" id="3.50.50.60">
    <property type="entry name" value="FAD/NAD(P)-binding domain"/>
    <property type="match status" value="1"/>
</dbReference>
<evidence type="ECO:0000256" key="3">
    <source>
        <dbReference type="ARBA" id="ARBA00022827"/>
    </source>
</evidence>
<dbReference type="GeneID" id="36582458"/>
<evidence type="ECO:0000256" key="6">
    <source>
        <dbReference type="SAM" id="Phobius"/>
    </source>
</evidence>
<dbReference type="GO" id="GO:0004497">
    <property type="term" value="F:monooxygenase activity"/>
    <property type="evidence" value="ECO:0007669"/>
    <property type="project" value="UniProtKB-KW"/>
</dbReference>
<dbReference type="AlphaFoldDB" id="A0A2J6TH49"/>
<keyword evidence="5" id="KW-0503">Monooxygenase</keyword>
<dbReference type="OrthoDB" id="16820at2759"/>
<dbReference type="EMBL" id="KZ613783">
    <property type="protein sequence ID" value="PMD62359.1"/>
    <property type="molecule type" value="Genomic_DNA"/>
</dbReference>
<dbReference type="Proteomes" id="UP000235371">
    <property type="component" value="Unassembled WGS sequence"/>
</dbReference>
<keyword evidence="2" id="KW-0285">Flavoprotein</keyword>
<dbReference type="PANTHER" id="PTHR13789">
    <property type="entry name" value="MONOOXYGENASE"/>
    <property type="match status" value="1"/>
</dbReference>